<feature type="transmembrane region" description="Helical" evidence="1">
    <location>
        <begin position="365"/>
        <end position="385"/>
    </location>
</feature>
<dbReference type="Pfam" id="PF14264">
    <property type="entry name" value="Glucos_trans_II"/>
    <property type="match status" value="1"/>
</dbReference>
<comment type="caution">
    <text evidence="2">The sequence shown here is derived from an EMBL/GenBank/DDBJ whole genome shotgun (WGS) entry which is preliminary data.</text>
</comment>
<reference evidence="2 3" key="1">
    <citation type="submission" date="2020-08" db="EMBL/GenBank/DDBJ databases">
        <authorList>
            <person name="Liu C."/>
            <person name="Sun Q."/>
        </authorList>
    </citation>
    <scope>NUCLEOTIDE SEQUENCE [LARGE SCALE GENOMIC DNA]</scope>
    <source>
        <strain evidence="2 3">NSJ-59</strain>
    </source>
</reference>
<dbReference type="Proteomes" id="UP000606870">
    <property type="component" value="Unassembled WGS sequence"/>
</dbReference>
<evidence type="ECO:0000256" key="1">
    <source>
        <dbReference type="SAM" id="Phobius"/>
    </source>
</evidence>
<keyword evidence="1" id="KW-1133">Transmembrane helix</keyword>
<feature type="transmembrane region" description="Helical" evidence="1">
    <location>
        <begin position="305"/>
        <end position="326"/>
    </location>
</feature>
<feature type="transmembrane region" description="Helical" evidence="1">
    <location>
        <begin position="392"/>
        <end position="412"/>
    </location>
</feature>
<gene>
    <name evidence="2" type="ORF">H8J70_11235</name>
</gene>
<feature type="transmembrane region" description="Helical" evidence="1">
    <location>
        <begin position="237"/>
        <end position="259"/>
    </location>
</feature>
<sequence>MHAWDGETEEITKGGEKYRSLYTKYYLLEEKVIGIVRNFFQLDRTARYAFFSILLFTFLYILPIILANVYYNDDLARSYVGYLGWRNDGRPLMEVPFFLFNSSRKQVADFSPLLLIFAGAIFSYCLTLFCRRSLPKASWFGMFTVAACVYFNFFMLENLSYKYDTFGMIIALSLPFAAFSMPEEWPVKIKAPLLSLLLLCSLSLYQATIGAYAGLLLFILTLRIYRDESLMNIGKDLFWKIMVLGMGAIIYKFLIVNFAMVPSQYSAQHMGILNPISQNFLAVFYEHITKFCALFYLYFPSFKRILPILLGLLGLSSFYLACLTYQKRKERKIVRFGIALWVFLTPAFLWLASFLLLCLLKKPIYASRVLLSFGVATLYGGFLFYQVQQKIRLFAIVPLGVLIITLASSSLYGNLLTRQEDMNRQVATYLVYDINAVQQQMKTSFNTLQLTGGMIKCRELQLSEERKPLLTQMVTKFSLGGGLCFRKQYIQHMQNSEWKIDDKGPLSGVVPPSSKQPLVMNEFYNITPDGDKLIITFKDFQK</sequence>
<feature type="transmembrane region" description="Helical" evidence="1">
    <location>
        <begin position="193"/>
        <end position="225"/>
    </location>
</feature>
<protein>
    <submittedName>
        <fullName evidence="2">Glucosyltransferase domain-containing protein</fullName>
    </submittedName>
</protein>
<dbReference type="InterPro" id="IPR025686">
    <property type="entry name" value="Glucos_trans_II"/>
</dbReference>
<feature type="transmembrane region" description="Helical" evidence="1">
    <location>
        <begin position="110"/>
        <end position="130"/>
    </location>
</feature>
<feature type="transmembrane region" description="Helical" evidence="1">
    <location>
        <begin position="48"/>
        <end position="71"/>
    </location>
</feature>
<evidence type="ECO:0000313" key="2">
    <source>
        <dbReference type="EMBL" id="MBC3537812.1"/>
    </source>
</evidence>
<dbReference type="RefSeq" id="WP_186504383.1">
    <property type="nucleotide sequence ID" value="NZ_JACOGK010000042.1"/>
</dbReference>
<feature type="transmembrane region" description="Helical" evidence="1">
    <location>
        <begin position="338"/>
        <end position="359"/>
    </location>
</feature>
<keyword evidence="1" id="KW-0472">Membrane</keyword>
<keyword evidence="3" id="KW-1185">Reference proteome</keyword>
<organism evidence="2 3">
    <name type="scientific">Megasphaera hominis</name>
    <dbReference type="NCBI Taxonomy" id="159836"/>
    <lineage>
        <taxon>Bacteria</taxon>
        <taxon>Bacillati</taxon>
        <taxon>Bacillota</taxon>
        <taxon>Negativicutes</taxon>
        <taxon>Veillonellales</taxon>
        <taxon>Veillonellaceae</taxon>
        <taxon>Megasphaera</taxon>
    </lineage>
</organism>
<proteinExistence type="predicted"/>
<name>A0ABR6VKJ1_9FIRM</name>
<keyword evidence="1" id="KW-0812">Transmembrane</keyword>
<feature type="transmembrane region" description="Helical" evidence="1">
    <location>
        <begin position="137"/>
        <end position="155"/>
    </location>
</feature>
<evidence type="ECO:0000313" key="3">
    <source>
        <dbReference type="Proteomes" id="UP000606870"/>
    </source>
</evidence>
<accession>A0ABR6VKJ1</accession>
<dbReference type="EMBL" id="JACOGK010000042">
    <property type="protein sequence ID" value="MBC3537812.1"/>
    <property type="molecule type" value="Genomic_DNA"/>
</dbReference>